<reference evidence="3 4" key="1">
    <citation type="submission" date="2016-01" db="EMBL/GenBank/DDBJ databases">
        <title>Investigation of taxonomic status of Bacillus aminovorans.</title>
        <authorList>
            <person name="Verma A."/>
            <person name="Pal Y."/>
            <person name="Krishnamurthi S."/>
        </authorList>
    </citation>
    <scope>NUCLEOTIDE SEQUENCE [LARGE SCALE GENOMIC DNA]</scope>
    <source>
        <strain evidence="3 4">DSM 4337</strain>
    </source>
</reference>
<name>A0A177KP49_9BACI</name>
<feature type="region of interest" description="Disordered" evidence="1">
    <location>
        <begin position="29"/>
        <end position="52"/>
    </location>
</feature>
<feature type="chain" id="PRO_5008066276" evidence="2">
    <location>
        <begin position="25"/>
        <end position="153"/>
    </location>
</feature>
<evidence type="ECO:0000256" key="1">
    <source>
        <dbReference type="SAM" id="MobiDB-lite"/>
    </source>
</evidence>
<dbReference type="EMBL" id="LQWZ01000026">
    <property type="protein sequence ID" value="OAH55190.1"/>
    <property type="molecule type" value="Genomic_DNA"/>
</dbReference>
<feature type="signal peptide" evidence="2">
    <location>
        <begin position="1"/>
        <end position="24"/>
    </location>
</feature>
<dbReference type="PROSITE" id="PS51257">
    <property type="entry name" value="PROKAR_LIPOPROTEIN"/>
    <property type="match status" value="1"/>
</dbReference>
<evidence type="ECO:0000256" key="2">
    <source>
        <dbReference type="SAM" id="SignalP"/>
    </source>
</evidence>
<dbReference type="OrthoDB" id="2616591at2"/>
<comment type="caution">
    <text evidence="3">The sequence shown here is derived from an EMBL/GenBank/DDBJ whole genome shotgun (WGS) entry which is preliminary data.</text>
</comment>
<dbReference type="Proteomes" id="UP000077271">
    <property type="component" value="Unassembled WGS sequence"/>
</dbReference>
<keyword evidence="2" id="KW-0732">Signal</keyword>
<accession>A0A177KP49</accession>
<dbReference type="AlphaFoldDB" id="A0A177KP49"/>
<dbReference type="RefSeq" id="WP_063975037.1">
    <property type="nucleotide sequence ID" value="NZ_LQWZ01000026.1"/>
</dbReference>
<gene>
    <name evidence="3" type="ORF">AWH48_20210</name>
</gene>
<organism evidence="3 4">
    <name type="scientific">Domibacillus aminovorans</name>
    <dbReference type="NCBI Taxonomy" id="29332"/>
    <lineage>
        <taxon>Bacteria</taxon>
        <taxon>Bacillati</taxon>
        <taxon>Bacillota</taxon>
        <taxon>Bacilli</taxon>
        <taxon>Bacillales</taxon>
        <taxon>Bacillaceae</taxon>
        <taxon>Domibacillus</taxon>
    </lineage>
</organism>
<sequence>MNYLNRGIFSIMFALLLIAGCSNTDEEVSKVGDESATNDEEVNKTDNEMNTTGEEENVVVEGSYAAIVTINGVNYIAQNIVTNNEFTIKEQIGEIKKKVDIEVVPTEDWNSNVFEEGNKIYTANEKNDIYLIEAREGEYTVLTTRGTYSKENQ</sequence>
<evidence type="ECO:0000313" key="4">
    <source>
        <dbReference type="Proteomes" id="UP000077271"/>
    </source>
</evidence>
<proteinExistence type="predicted"/>
<protein>
    <submittedName>
        <fullName evidence="3">Uncharacterized protein</fullName>
    </submittedName>
</protein>
<evidence type="ECO:0000313" key="3">
    <source>
        <dbReference type="EMBL" id="OAH55190.1"/>
    </source>
</evidence>